<keyword evidence="2" id="KW-1003">Cell membrane</keyword>
<dbReference type="PANTHER" id="PTHR33908">
    <property type="entry name" value="MANNOSYLTRANSFERASE YKCB-RELATED"/>
    <property type="match status" value="1"/>
</dbReference>
<reference evidence="9 10" key="1">
    <citation type="submission" date="2020-08" db="EMBL/GenBank/DDBJ databases">
        <title>Genomic Encyclopedia of Type Strains, Phase IV (KMG-IV): sequencing the most valuable type-strain genomes for metagenomic binning, comparative biology and taxonomic classification.</title>
        <authorList>
            <person name="Goeker M."/>
        </authorList>
    </citation>
    <scope>NUCLEOTIDE SEQUENCE [LARGE SCALE GENOMIC DNA]</scope>
    <source>
        <strain evidence="9 10">DSM 104969</strain>
    </source>
</reference>
<dbReference type="InterPro" id="IPR050297">
    <property type="entry name" value="LipidA_mod_glycosyltrf_83"/>
</dbReference>
<feature type="transmembrane region" description="Helical" evidence="8">
    <location>
        <begin position="188"/>
        <end position="217"/>
    </location>
</feature>
<protein>
    <recommendedName>
        <fullName evidence="11">Membrane protein 6-pyruvoyl-tetrahydropterin synthase-related domain-containing protein</fullName>
    </recommendedName>
</protein>
<keyword evidence="7 8" id="KW-0472">Membrane</keyword>
<evidence type="ECO:0000256" key="3">
    <source>
        <dbReference type="ARBA" id="ARBA00022676"/>
    </source>
</evidence>
<feature type="transmembrane region" description="Helical" evidence="8">
    <location>
        <begin position="158"/>
        <end position="176"/>
    </location>
</feature>
<evidence type="ECO:0000256" key="2">
    <source>
        <dbReference type="ARBA" id="ARBA00022475"/>
    </source>
</evidence>
<evidence type="ECO:0000256" key="1">
    <source>
        <dbReference type="ARBA" id="ARBA00004651"/>
    </source>
</evidence>
<evidence type="ECO:0000256" key="8">
    <source>
        <dbReference type="SAM" id="Phobius"/>
    </source>
</evidence>
<evidence type="ECO:0000313" key="10">
    <source>
        <dbReference type="Proteomes" id="UP000555103"/>
    </source>
</evidence>
<feature type="transmembrane region" description="Helical" evidence="8">
    <location>
        <begin position="107"/>
        <end position="126"/>
    </location>
</feature>
<feature type="transmembrane region" description="Helical" evidence="8">
    <location>
        <begin position="16"/>
        <end position="34"/>
    </location>
</feature>
<dbReference type="GO" id="GO:0005886">
    <property type="term" value="C:plasma membrane"/>
    <property type="evidence" value="ECO:0007669"/>
    <property type="project" value="UniProtKB-SubCell"/>
</dbReference>
<comment type="subcellular location">
    <subcellularLocation>
        <location evidence="1">Cell membrane</location>
        <topology evidence="1">Multi-pass membrane protein</topology>
    </subcellularLocation>
</comment>
<keyword evidence="6 8" id="KW-1133">Transmembrane helix</keyword>
<gene>
    <name evidence="9" type="ORF">GGR21_003512</name>
</gene>
<feature type="transmembrane region" description="Helical" evidence="8">
    <location>
        <begin position="85"/>
        <end position="100"/>
    </location>
</feature>
<evidence type="ECO:0000256" key="4">
    <source>
        <dbReference type="ARBA" id="ARBA00022679"/>
    </source>
</evidence>
<sequence>MKFNSLINKIAVNKKLQFWLFFIILVLLTLYMVSQYPLLGKANGHDYSFHLARFEALIEALKTGKYPIYINYTILDGYGYMEKCFYSDFILVPFAIIAIFSDTTTAFQILIITMTILCGIFTYMTVNKISGSAFTATISAILYTFCLYRLLDVYHRFAFGEAISFTFIPIVFWGLYHIVKGDYKKWYIISIGFSLLVFTHVLSTFLTFATILLILIINYKSLRKEPKRLMYLILAGCTTVLVTSYYLFPMFEQMLSNTFYYKTNETIFPRYFRLDNFQVIDALFGGFTYPKFDFAPRIGAILGFGILIRLFVWKKSAEIKIADMGVLIGVFYLFVSSSYFPWEKFPFYEFSFIQFPWRLFVFVSFFFAIGIGVYLAAIIKSPSRSLAAVFITVIITTALMYTDGKLYRQEVLRNNFERIQKPIPKVAQAKREKKPWDIYTYFRMGNLEYVPSKVPSPDYIKQRKDSVIPLHEPTTIDNFERNKGVTSVNVKIDEPDTLELPLLYYKGYTAALNEKNISISESDNGLVEIPVNESGNIKVYYAGTTVQRVSWYISLISILIFVSYILYSRKRKNEIHQKDTAPSGRK</sequence>
<feature type="transmembrane region" description="Helical" evidence="8">
    <location>
        <begin position="132"/>
        <end position="151"/>
    </location>
</feature>
<evidence type="ECO:0008006" key="11">
    <source>
        <dbReference type="Google" id="ProtNLM"/>
    </source>
</evidence>
<feature type="transmembrane region" description="Helical" evidence="8">
    <location>
        <begin position="357"/>
        <end position="379"/>
    </location>
</feature>
<keyword evidence="10" id="KW-1185">Reference proteome</keyword>
<dbReference type="RefSeq" id="WP_183308434.1">
    <property type="nucleotide sequence ID" value="NZ_JACIEP010000015.1"/>
</dbReference>
<dbReference type="Proteomes" id="UP000555103">
    <property type="component" value="Unassembled WGS sequence"/>
</dbReference>
<feature type="transmembrane region" description="Helical" evidence="8">
    <location>
        <begin position="294"/>
        <end position="312"/>
    </location>
</feature>
<dbReference type="GO" id="GO:0009103">
    <property type="term" value="P:lipopolysaccharide biosynthetic process"/>
    <property type="evidence" value="ECO:0007669"/>
    <property type="project" value="UniProtKB-ARBA"/>
</dbReference>
<dbReference type="EMBL" id="JACIEP010000015">
    <property type="protein sequence ID" value="MBB4037592.1"/>
    <property type="molecule type" value="Genomic_DNA"/>
</dbReference>
<keyword evidence="3" id="KW-0328">Glycosyltransferase</keyword>
<name>A0A840CYV1_9BACT</name>
<feature type="transmembrane region" description="Helical" evidence="8">
    <location>
        <begin position="324"/>
        <end position="342"/>
    </location>
</feature>
<accession>A0A840CYV1</accession>
<keyword evidence="4" id="KW-0808">Transferase</keyword>
<feature type="transmembrane region" description="Helical" evidence="8">
    <location>
        <begin position="549"/>
        <end position="567"/>
    </location>
</feature>
<evidence type="ECO:0000256" key="7">
    <source>
        <dbReference type="ARBA" id="ARBA00023136"/>
    </source>
</evidence>
<evidence type="ECO:0000313" key="9">
    <source>
        <dbReference type="EMBL" id="MBB4037592.1"/>
    </source>
</evidence>
<proteinExistence type="predicted"/>
<dbReference type="PANTHER" id="PTHR33908:SF11">
    <property type="entry name" value="MEMBRANE PROTEIN"/>
    <property type="match status" value="1"/>
</dbReference>
<evidence type="ECO:0000256" key="5">
    <source>
        <dbReference type="ARBA" id="ARBA00022692"/>
    </source>
</evidence>
<keyword evidence="5 8" id="KW-0812">Transmembrane</keyword>
<feature type="transmembrane region" description="Helical" evidence="8">
    <location>
        <begin position="386"/>
        <end position="402"/>
    </location>
</feature>
<organism evidence="9 10">
    <name type="scientific">Dysgonomonas hofstadii</name>
    <dbReference type="NCBI Taxonomy" id="637886"/>
    <lineage>
        <taxon>Bacteria</taxon>
        <taxon>Pseudomonadati</taxon>
        <taxon>Bacteroidota</taxon>
        <taxon>Bacteroidia</taxon>
        <taxon>Bacteroidales</taxon>
        <taxon>Dysgonomonadaceae</taxon>
        <taxon>Dysgonomonas</taxon>
    </lineage>
</organism>
<dbReference type="GO" id="GO:0016763">
    <property type="term" value="F:pentosyltransferase activity"/>
    <property type="evidence" value="ECO:0007669"/>
    <property type="project" value="TreeGrafter"/>
</dbReference>
<feature type="transmembrane region" description="Helical" evidence="8">
    <location>
        <begin position="229"/>
        <end position="248"/>
    </location>
</feature>
<comment type="caution">
    <text evidence="9">The sequence shown here is derived from an EMBL/GenBank/DDBJ whole genome shotgun (WGS) entry which is preliminary data.</text>
</comment>
<evidence type="ECO:0000256" key="6">
    <source>
        <dbReference type="ARBA" id="ARBA00022989"/>
    </source>
</evidence>
<dbReference type="AlphaFoldDB" id="A0A840CYV1"/>